<comment type="caution">
    <text evidence="7">The sequence shown here is derived from an EMBL/GenBank/DDBJ whole genome shotgun (WGS) entry which is preliminary data.</text>
</comment>
<dbReference type="GO" id="GO:0000287">
    <property type="term" value="F:magnesium ion binding"/>
    <property type="evidence" value="ECO:0007669"/>
    <property type="project" value="InterPro"/>
</dbReference>
<dbReference type="InterPro" id="IPR005630">
    <property type="entry name" value="Terpene_synthase_metal-bd"/>
</dbReference>
<evidence type="ECO:0000256" key="4">
    <source>
        <dbReference type="ARBA" id="ARBA00023239"/>
    </source>
</evidence>
<dbReference type="InterPro" id="IPR008930">
    <property type="entry name" value="Terpenoid_cyclase/PrenylTrfase"/>
</dbReference>
<dbReference type="InterPro" id="IPR050148">
    <property type="entry name" value="Terpene_synthase-like"/>
</dbReference>
<dbReference type="InterPro" id="IPR001906">
    <property type="entry name" value="Terpene_synth_N"/>
</dbReference>
<dbReference type="PANTHER" id="PTHR31225:SF221">
    <property type="entry name" value="(-)-GERMACRENE D SYNTHASE"/>
    <property type="match status" value="1"/>
</dbReference>
<dbReference type="SFLD" id="SFLDG01019">
    <property type="entry name" value="Terpene_Cyclase_Like_1_C_Termi"/>
    <property type="match status" value="1"/>
</dbReference>
<dbReference type="Proteomes" id="UP000288805">
    <property type="component" value="Unassembled WGS sequence"/>
</dbReference>
<name>A0A438FP27_VITVI</name>
<reference evidence="7 8" key="1">
    <citation type="journal article" date="2018" name="PLoS Genet.">
        <title>Population sequencing reveals clonal diversity and ancestral inbreeding in the grapevine cultivar Chardonnay.</title>
        <authorList>
            <person name="Roach M.J."/>
            <person name="Johnson D.L."/>
            <person name="Bohlmann J."/>
            <person name="van Vuuren H.J."/>
            <person name="Jones S.J."/>
            <person name="Pretorius I.S."/>
            <person name="Schmidt S.A."/>
            <person name="Borneman A.R."/>
        </authorList>
    </citation>
    <scope>NUCLEOTIDE SEQUENCE [LARGE SCALE GENOMIC DNA]</scope>
    <source>
        <strain evidence="8">cv. Chardonnay</strain>
        <tissue evidence="7">Leaf</tissue>
    </source>
</reference>
<evidence type="ECO:0000256" key="3">
    <source>
        <dbReference type="ARBA" id="ARBA00022842"/>
    </source>
</evidence>
<dbReference type="GO" id="GO:0010333">
    <property type="term" value="F:terpene synthase activity"/>
    <property type="evidence" value="ECO:0007669"/>
    <property type="project" value="InterPro"/>
</dbReference>
<dbReference type="InterPro" id="IPR044814">
    <property type="entry name" value="Terpene_cyclase_plant_C1"/>
</dbReference>
<evidence type="ECO:0000256" key="2">
    <source>
        <dbReference type="ARBA" id="ARBA00022723"/>
    </source>
</evidence>
<dbReference type="InterPro" id="IPR008949">
    <property type="entry name" value="Isoprenoid_synthase_dom_sf"/>
</dbReference>
<accession>A0A438FP27</accession>
<dbReference type="GO" id="GO:0016102">
    <property type="term" value="P:diterpenoid biosynthetic process"/>
    <property type="evidence" value="ECO:0007669"/>
    <property type="project" value="InterPro"/>
</dbReference>
<dbReference type="FunFam" id="1.50.10.130:FF:000001">
    <property type="entry name" value="Isoprene synthase, chloroplastic"/>
    <property type="match status" value="1"/>
</dbReference>
<evidence type="ECO:0000256" key="1">
    <source>
        <dbReference type="ARBA" id="ARBA00001946"/>
    </source>
</evidence>
<dbReference type="Gene3D" id="1.50.10.130">
    <property type="entry name" value="Terpene synthase, N-terminal domain"/>
    <property type="match status" value="1"/>
</dbReference>
<dbReference type="Pfam" id="PF03936">
    <property type="entry name" value="Terpene_synth_C"/>
    <property type="match status" value="1"/>
</dbReference>
<feature type="domain" description="Terpene synthase N-terminal" evidence="5">
    <location>
        <begin position="31"/>
        <end position="209"/>
    </location>
</feature>
<dbReference type="PANTHER" id="PTHR31225">
    <property type="entry name" value="OS04G0344100 PROTEIN-RELATED"/>
    <property type="match status" value="1"/>
</dbReference>
<protein>
    <submittedName>
        <fullName evidence="7">(-)-germacrene D synthase</fullName>
    </submittedName>
</protein>
<dbReference type="SFLD" id="SFLDS00005">
    <property type="entry name" value="Isoprenoid_Synthase_Type_I"/>
    <property type="match status" value="1"/>
</dbReference>
<dbReference type="EMBL" id="QGNW01000812">
    <property type="protein sequence ID" value="RVW61713.1"/>
    <property type="molecule type" value="Genomic_DNA"/>
</dbReference>
<evidence type="ECO:0000259" key="5">
    <source>
        <dbReference type="Pfam" id="PF01397"/>
    </source>
</evidence>
<keyword evidence="4" id="KW-0456">Lyase</keyword>
<dbReference type="SUPFAM" id="SSF48239">
    <property type="entry name" value="Terpenoid cyclases/Protein prenyltransferases"/>
    <property type="match status" value="1"/>
</dbReference>
<dbReference type="SUPFAM" id="SSF48576">
    <property type="entry name" value="Terpenoid synthases"/>
    <property type="match status" value="1"/>
</dbReference>
<dbReference type="InterPro" id="IPR034741">
    <property type="entry name" value="Terpene_cyclase-like_1_C"/>
</dbReference>
<comment type="cofactor">
    <cofactor evidence="1">
        <name>Mg(2+)</name>
        <dbReference type="ChEBI" id="CHEBI:18420"/>
    </cofactor>
</comment>
<sequence length="562" mass="65380">MSSLLASVDLPPKKDTTTEVVRDSANYHPSIWGNHFLENASHDVKVHIIDAHTEQQVQQLKEEVRKMIISSTDNYSQIYNLIDTIQRLGVSYHFESEIEEALKHLSDYYHVSCEEDDDDLCTVALRFRLLRQHGYNISYDAFKKFKDNKGNFKESLISDVKGMLSLYEATHLRKHGEDILDEALTFTTTHLQSMPYFSSPLAEQVVHALRQPLHKGIQRLEARHHISIYQEDDAHSEALLKLAKLDFNQLQKVHQQELSVIVSWWKDLDFAKKLPFARDRVVECYFWALTVYFEPQYFHARRILTKVIALTSILDDIYDLFGTLEELEIFTEAIERWDISFIGQLPDYMKVFYQALLDVYNEIEEETVKAGRSYRAHYAKEAMKNQVRAYFAEAKWLFLRQMPTIEEYMSVALPTSGYQLLATTSFIGMENMVTKDTFEWVFSDPKIVKASSTICRLMNDMVPHKFEQKRGHVPSAVECYMKQHGVSEQQTLDELHNQVRDAWKDMNQECLSPTAVPMPIIMRVLNLARFIDVVYKDEDGYTHSETVLKDLIASLLIHPVPI</sequence>
<evidence type="ECO:0000313" key="7">
    <source>
        <dbReference type="EMBL" id="RVW61713.1"/>
    </source>
</evidence>
<keyword evidence="2" id="KW-0479">Metal-binding</keyword>
<dbReference type="AlphaFoldDB" id="A0A438FP27"/>
<evidence type="ECO:0000259" key="6">
    <source>
        <dbReference type="Pfam" id="PF03936"/>
    </source>
</evidence>
<keyword evidence="3" id="KW-0460">Magnesium</keyword>
<dbReference type="FunFam" id="1.10.600.10:FF:000007">
    <property type="entry name" value="Isoprene synthase, chloroplastic"/>
    <property type="match status" value="1"/>
</dbReference>
<dbReference type="CDD" id="cd00684">
    <property type="entry name" value="Terpene_cyclase_plant_C1"/>
    <property type="match status" value="1"/>
</dbReference>
<feature type="domain" description="Terpene synthase metal-binding" evidence="6">
    <location>
        <begin position="266"/>
        <end position="505"/>
    </location>
</feature>
<evidence type="ECO:0000313" key="8">
    <source>
        <dbReference type="Proteomes" id="UP000288805"/>
    </source>
</evidence>
<dbReference type="InterPro" id="IPR036965">
    <property type="entry name" value="Terpene_synth_N_sf"/>
</dbReference>
<dbReference type="Pfam" id="PF01397">
    <property type="entry name" value="Terpene_synth"/>
    <property type="match status" value="1"/>
</dbReference>
<proteinExistence type="predicted"/>
<gene>
    <name evidence="7" type="primary">VIT_19s0014g04930_16</name>
    <name evidence="7" type="ORF">CK203_066087</name>
</gene>
<dbReference type="Gene3D" id="1.10.600.10">
    <property type="entry name" value="Farnesyl Diphosphate Synthase"/>
    <property type="match status" value="1"/>
</dbReference>
<organism evidence="7 8">
    <name type="scientific">Vitis vinifera</name>
    <name type="common">Grape</name>
    <dbReference type="NCBI Taxonomy" id="29760"/>
    <lineage>
        <taxon>Eukaryota</taxon>
        <taxon>Viridiplantae</taxon>
        <taxon>Streptophyta</taxon>
        <taxon>Embryophyta</taxon>
        <taxon>Tracheophyta</taxon>
        <taxon>Spermatophyta</taxon>
        <taxon>Magnoliopsida</taxon>
        <taxon>eudicotyledons</taxon>
        <taxon>Gunneridae</taxon>
        <taxon>Pentapetalae</taxon>
        <taxon>rosids</taxon>
        <taxon>Vitales</taxon>
        <taxon>Vitaceae</taxon>
        <taxon>Viteae</taxon>
        <taxon>Vitis</taxon>
    </lineage>
</organism>